<protein>
    <submittedName>
        <fullName evidence="2">Uncharacterized protein</fullName>
    </submittedName>
</protein>
<feature type="transmembrane region" description="Helical" evidence="1">
    <location>
        <begin position="76"/>
        <end position="98"/>
    </location>
</feature>
<feature type="transmembrane region" description="Helical" evidence="1">
    <location>
        <begin position="125"/>
        <end position="144"/>
    </location>
</feature>
<dbReference type="RefSeq" id="WP_111248396.1">
    <property type="nucleotide sequence ID" value="NZ_PIEU01000105.1"/>
</dbReference>
<accession>A0A2W3Z2D7</accession>
<comment type="caution">
    <text evidence="2">The sequence shown here is derived from an EMBL/GenBank/DDBJ whole genome shotgun (WGS) entry which is preliminary data.</text>
</comment>
<keyword evidence="3" id="KW-1185">Reference proteome</keyword>
<dbReference type="Proteomes" id="UP000249828">
    <property type="component" value="Unassembled WGS sequence"/>
</dbReference>
<evidence type="ECO:0000313" key="3">
    <source>
        <dbReference type="Proteomes" id="UP000249828"/>
    </source>
</evidence>
<proteinExistence type="predicted"/>
<feature type="transmembrane region" description="Helical" evidence="1">
    <location>
        <begin position="47"/>
        <end position="64"/>
    </location>
</feature>
<reference evidence="2 3" key="1">
    <citation type="submission" date="2017-11" db="EMBL/GenBank/DDBJ databases">
        <title>Draft genome sequence of Enterococcus plantarum TRW2 strain isolated from lettuce.</title>
        <authorList>
            <person name="Kim E.B."/>
            <person name="Marco M.L."/>
            <person name="Williams T.R."/>
            <person name="You I.H."/>
        </authorList>
    </citation>
    <scope>NUCLEOTIDE SEQUENCE [LARGE SCALE GENOMIC DNA]</scope>
    <source>
        <strain evidence="2 3">TRW2</strain>
    </source>
</reference>
<keyword evidence="1" id="KW-0812">Transmembrane</keyword>
<gene>
    <name evidence="2" type="ORF">CI088_12195</name>
</gene>
<sequence length="197" mass="22661">MKNKVAPLLKITSDKSIYFDLSTYELFIQEFTGPFTEKAGRSYSKSNTWITGMVGGTLIIPLLAKQFNFISFMPIYLTVICISGVSWFLGKLLANFLVEKSKGTIVKRTFKKEEVEKVLKNSKNLIPLAWIERLFFVGYILFLLYSFSMENISTKIVIELILFCFGIGLLHYSVHPLIQHKAFRILKKQMKAGMYDE</sequence>
<name>A0A2W3Z2D7_9ENTE</name>
<dbReference type="AlphaFoldDB" id="A0A2W3Z2D7"/>
<keyword evidence="1" id="KW-1133">Transmembrane helix</keyword>
<feature type="transmembrane region" description="Helical" evidence="1">
    <location>
        <begin position="156"/>
        <end position="178"/>
    </location>
</feature>
<organism evidence="2 3">
    <name type="scientific">Enterococcus plantarum</name>
    <dbReference type="NCBI Taxonomy" id="1077675"/>
    <lineage>
        <taxon>Bacteria</taxon>
        <taxon>Bacillati</taxon>
        <taxon>Bacillota</taxon>
        <taxon>Bacilli</taxon>
        <taxon>Lactobacillales</taxon>
        <taxon>Enterococcaceae</taxon>
        <taxon>Enterococcus</taxon>
    </lineage>
</organism>
<keyword evidence="1" id="KW-0472">Membrane</keyword>
<dbReference type="EMBL" id="PIEU01000105">
    <property type="protein sequence ID" value="PZL71500.1"/>
    <property type="molecule type" value="Genomic_DNA"/>
</dbReference>
<evidence type="ECO:0000256" key="1">
    <source>
        <dbReference type="SAM" id="Phobius"/>
    </source>
</evidence>
<evidence type="ECO:0000313" key="2">
    <source>
        <dbReference type="EMBL" id="PZL71500.1"/>
    </source>
</evidence>